<feature type="transmembrane region" description="Helical" evidence="1">
    <location>
        <begin position="7"/>
        <end position="27"/>
    </location>
</feature>
<reference evidence="2 3" key="1">
    <citation type="submission" date="2018-06" db="EMBL/GenBank/DDBJ databases">
        <title>Comparative genomics reveals the genomic features of Rhizophagus irregularis, R. cerebriforme, R. diaphanum and Gigaspora rosea, and their symbiotic lifestyle signature.</title>
        <authorList>
            <person name="Morin E."/>
            <person name="San Clemente H."/>
            <person name="Chen E.C.H."/>
            <person name="De La Providencia I."/>
            <person name="Hainaut M."/>
            <person name="Kuo A."/>
            <person name="Kohler A."/>
            <person name="Murat C."/>
            <person name="Tang N."/>
            <person name="Roy S."/>
            <person name="Loubradou J."/>
            <person name="Henrissat B."/>
            <person name="Grigoriev I.V."/>
            <person name="Corradi N."/>
            <person name="Roux C."/>
            <person name="Martin F.M."/>
        </authorList>
    </citation>
    <scope>NUCLEOTIDE SEQUENCE [LARGE SCALE GENOMIC DNA]</scope>
    <source>
        <strain evidence="2 3">DAOM 227022</strain>
    </source>
</reference>
<keyword evidence="1" id="KW-1133">Transmembrane helix</keyword>
<keyword evidence="3" id="KW-1185">Reference proteome</keyword>
<organism evidence="2 3">
    <name type="scientific">Glomus cerebriforme</name>
    <dbReference type="NCBI Taxonomy" id="658196"/>
    <lineage>
        <taxon>Eukaryota</taxon>
        <taxon>Fungi</taxon>
        <taxon>Fungi incertae sedis</taxon>
        <taxon>Mucoromycota</taxon>
        <taxon>Glomeromycotina</taxon>
        <taxon>Glomeromycetes</taxon>
        <taxon>Glomerales</taxon>
        <taxon>Glomeraceae</taxon>
        <taxon>Glomus</taxon>
    </lineage>
</organism>
<comment type="caution">
    <text evidence="2">The sequence shown here is derived from an EMBL/GenBank/DDBJ whole genome shotgun (WGS) entry which is preliminary data.</text>
</comment>
<keyword evidence="1" id="KW-0472">Membrane</keyword>
<accession>A0A397S2S5</accession>
<feature type="transmembrane region" description="Helical" evidence="1">
    <location>
        <begin position="33"/>
        <end position="58"/>
    </location>
</feature>
<dbReference type="AlphaFoldDB" id="A0A397S2S5"/>
<dbReference type="OrthoDB" id="2307319at2759"/>
<keyword evidence="1" id="KW-0812">Transmembrane</keyword>
<evidence type="ECO:0000313" key="3">
    <source>
        <dbReference type="Proteomes" id="UP000265703"/>
    </source>
</evidence>
<protein>
    <submittedName>
        <fullName evidence="2">Uncharacterized protein</fullName>
    </submittedName>
</protein>
<evidence type="ECO:0000256" key="1">
    <source>
        <dbReference type="SAM" id="Phobius"/>
    </source>
</evidence>
<proteinExistence type="predicted"/>
<sequence length="221" mass="25925">MCIQRIVSFFSLLSPLAWFTWLTYTMILPLCALLGWLVLPFTFLLMWIVNVFGFFQLWKASYNHIMDKPRLDNTFVSTREALKTVFPKASKKEIKRYEHQINEAEELDPILVISPDINWINQYSQQAYWLVMDSFATEDLPAGTRRDDGSRCVFHFRNGREMRDVRDAIQARIPNAFCIPPSLQANHPHGQMFPVGNAWVITRVGVRDSDFWEENNFFHTN</sequence>
<name>A0A397S2S5_9GLOM</name>
<dbReference type="Proteomes" id="UP000265703">
    <property type="component" value="Unassembled WGS sequence"/>
</dbReference>
<evidence type="ECO:0000313" key="2">
    <source>
        <dbReference type="EMBL" id="RIA80710.1"/>
    </source>
</evidence>
<dbReference type="EMBL" id="QKYT01000914">
    <property type="protein sequence ID" value="RIA80710.1"/>
    <property type="molecule type" value="Genomic_DNA"/>
</dbReference>
<gene>
    <name evidence="2" type="ORF">C1645_745054</name>
</gene>